<dbReference type="KEGG" id="sesp:BN6_37350"/>
<reference evidence="2 3" key="1">
    <citation type="journal article" date="2012" name="BMC Genomics">
        <title>Complete genome sequence of Saccharothrix espanaensis DSM 44229T and comparison to the other completely sequenced Pseudonocardiaceae.</title>
        <authorList>
            <person name="Strobel T."/>
            <person name="Al-Dilaimi A."/>
            <person name="Blom J."/>
            <person name="Gessner A."/>
            <person name="Kalinowski J."/>
            <person name="Luzhetska M."/>
            <person name="Puhler A."/>
            <person name="Szczepanowski R."/>
            <person name="Bechthold A."/>
            <person name="Ruckert C."/>
        </authorList>
    </citation>
    <scope>NUCLEOTIDE SEQUENCE [LARGE SCALE GENOMIC DNA]</scope>
    <source>
        <strain evidence="3">ATCC 51144 / DSM 44229 / JCM 9112 / NBRC 15066 / NRRL 15764</strain>
    </source>
</reference>
<sequence>MAARGVGDDVEQGALRRGGAGAEQRGCEGGVGGNGHRRAPGEGWRTFVLRKVGELLRFRCYTGQAASAIACREIAEVPLYLGFRAVPCDRHAKWEDSQGVTRLTSEQVPCSIEQDD</sequence>
<evidence type="ECO:0000313" key="2">
    <source>
        <dbReference type="EMBL" id="CCH31026.1"/>
    </source>
</evidence>
<accession>K0JY10</accession>
<protein>
    <submittedName>
        <fullName evidence="2">Uncharacterized protein</fullName>
    </submittedName>
</protein>
<evidence type="ECO:0000256" key="1">
    <source>
        <dbReference type="SAM" id="MobiDB-lite"/>
    </source>
</evidence>
<dbReference type="HOGENOM" id="CLU_2095099_0_0_11"/>
<name>K0JY10_SACES</name>
<feature type="region of interest" description="Disordered" evidence="1">
    <location>
        <begin position="1"/>
        <end position="41"/>
    </location>
</feature>
<keyword evidence="3" id="KW-1185">Reference proteome</keyword>
<feature type="compositionally biased region" description="Gly residues" evidence="1">
    <location>
        <begin position="16"/>
        <end position="34"/>
    </location>
</feature>
<dbReference type="AlphaFoldDB" id="K0JY10"/>
<organism evidence="2 3">
    <name type="scientific">Saccharothrix espanaensis (strain ATCC 51144 / DSM 44229 / JCM 9112 / NBRC 15066 / NRRL 15764)</name>
    <dbReference type="NCBI Taxonomy" id="1179773"/>
    <lineage>
        <taxon>Bacteria</taxon>
        <taxon>Bacillati</taxon>
        <taxon>Actinomycetota</taxon>
        <taxon>Actinomycetes</taxon>
        <taxon>Pseudonocardiales</taxon>
        <taxon>Pseudonocardiaceae</taxon>
        <taxon>Saccharothrix</taxon>
    </lineage>
</organism>
<dbReference type="STRING" id="1179773.BN6_37350"/>
<gene>
    <name evidence="2" type="ordered locus">BN6_37350</name>
</gene>
<evidence type="ECO:0000313" key="3">
    <source>
        <dbReference type="Proteomes" id="UP000006281"/>
    </source>
</evidence>
<proteinExistence type="predicted"/>
<dbReference type="EMBL" id="HE804045">
    <property type="protein sequence ID" value="CCH31026.1"/>
    <property type="molecule type" value="Genomic_DNA"/>
</dbReference>
<dbReference type="Proteomes" id="UP000006281">
    <property type="component" value="Chromosome"/>
</dbReference>